<name>L1JLM8_GUITC</name>
<dbReference type="PROSITE" id="PS50127">
    <property type="entry name" value="UBC_2"/>
    <property type="match status" value="2"/>
</dbReference>
<dbReference type="SMART" id="SM00212">
    <property type="entry name" value="UBCc"/>
    <property type="match status" value="2"/>
</dbReference>
<reference evidence="18" key="3">
    <citation type="submission" date="2016-03" db="UniProtKB">
        <authorList>
            <consortium name="EnsemblProtists"/>
        </authorList>
    </citation>
    <scope>IDENTIFICATION</scope>
</reference>
<keyword evidence="5" id="KW-0808">Transferase</keyword>
<dbReference type="Proteomes" id="UP000011087">
    <property type="component" value="Unassembled WGS sequence"/>
</dbReference>
<evidence type="ECO:0000256" key="8">
    <source>
        <dbReference type="ARBA" id="ARBA00022786"/>
    </source>
</evidence>
<evidence type="ECO:0000256" key="2">
    <source>
        <dbReference type="ARBA" id="ARBA00004496"/>
    </source>
</evidence>
<evidence type="ECO:0000256" key="12">
    <source>
        <dbReference type="ARBA" id="ARBA00041798"/>
    </source>
</evidence>
<evidence type="ECO:0000256" key="4">
    <source>
        <dbReference type="ARBA" id="ARBA00022490"/>
    </source>
</evidence>
<evidence type="ECO:0000256" key="7">
    <source>
        <dbReference type="ARBA" id="ARBA00022741"/>
    </source>
</evidence>
<dbReference type="eggNOG" id="KOG0419">
    <property type="taxonomic scope" value="Eukaryota"/>
</dbReference>
<evidence type="ECO:0000256" key="9">
    <source>
        <dbReference type="ARBA" id="ARBA00022840"/>
    </source>
</evidence>
<dbReference type="InterPro" id="IPR016135">
    <property type="entry name" value="UBQ-conjugating_enzyme/RWD"/>
</dbReference>
<dbReference type="InterPro" id="IPR000608">
    <property type="entry name" value="UBC"/>
</dbReference>
<keyword evidence="8" id="KW-0833">Ubl conjugation pathway</keyword>
<dbReference type="GO" id="GO:0061631">
    <property type="term" value="F:ubiquitin conjugating enzyme activity"/>
    <property type="evidence" value="ECO:0007669"/>
    <property type="project" value="UniProtKB-EC"/>
</dbReference>
<keyword evidence="15" id="KW-0472">Membrane</keyword>
<dbReference type="AlphaFoldDB" id="L1JLM8"/>
<dbReference type="PANTHER" id="PTHR46116:SF26">
    <property type="entry name" value="UBIQUITIN-CONJUGATING ENZYME E2 Z"/>
    <property type="match status" value="1"/>
</dbReference>
<dbReference type="GO" id="GO:0005737">
    <property type="term" value="C:cytoplasm"/>
    <property type="evidence" value="ECO:0007669"/>
    <property type="project" value="UniProtKB-SubCell"/>
</dbReference>
<dbReference type="SUPFAM" id="SSF54495">
    <property type="entry name" value="UBC-like"/>
    <property type="match status" value="2"/>
</dbReference>
<keyword evidence="6" id="KW-0053">Apoptosis</keyword>
<dbReference type="EnsemblProtists" id="EKX49446">
    <property type="protein sequence ID" value="EKX49446"/>
    <property type="gene ID" value="GUITHDRAFT_136110"/>
</dbReference>
<keyword evidence="15" id="KW-1133">Transmembrane helix</keyword>
<evidence type="ECO:0000256" key="14">
    <source>
        <dbReference type="ARBA" id="ARBA00042401"/>
    </source>
</evidence>
<evidence type="ECO:0000313" key="17">
    <source>
        <dbReference type="EMBL" id="EKX49446.1"/>
    </source>
</evidence>
<reference evidence="19" key="2">
    <citation type="submission" date="2012-11" db="EMBL/GenBank/DDBJ databases">
        <authorList>
            <person name="Kuo A."/>
            <person name="Curtis B.A."/>
            <person name="Tanifuji G."/>
            <person name="Burki F."/>
            <person name="Gruber A."/>
            <person name="Irimia M."/>
            <person name="Maruyama S."/>
            <person name="Arias M.C."/>
            <person name="Ball S.G."/>
            <person name="Gile G.H."/>
            <person name="Hirakawa Y."/>
            <person name="Hopkins J.F."/>
            <person name="Rensing S.A."/>
            <person name="Schmutz J."/>
            <person name="Symeonidi A."/>
            <person name="Elias M."/>
            <person name="Eveleigh R.J."/>
            <person name="Herman E.K."/>
            <person name="Klute M.J."/>
            <person name="Nakayama T."/>
            <person name="Obornik M."/>
            <person name="Reyes-Prieto A."/>
            <person name="Armbrust E.V."/>
            <person name="Aves S.J."/>
            <person name="Beiko R.G."/>
            <person name="Coutinho P."/>
            <person name="Dacks J.B."/>
            <person name="Durnford D.G."/>
            <person name="Fast N.M."/>
            <person name="Green B.R."/>
            <person name="Grisdale C."/>
            <person name="Hempe F."/>
            <person name="Henrissat B."/>
            <person name="Hoppner M.P."/>
            <person name="Ishida K.-I."/>
            <person name="Kim E."/>
            <person name="Koreny L."/>
            <person name="Kroth P.G."/>
            <person name="Liu Y."/>
            <person name="Malik S.-B."/>
            <person name="Maier U.G."/>
            <person name="McRose D."/>
            <person name="Mock T."/>
            <person name="Neilson J.A."/>
            <person name="Onodera N.T."/>
            <person name="Poole A.M."/>
            <person name="Pritham E.J."/>
            <person name="Richards T.A."/>
            <person name="Rocap G."/>
            <person name="Roy S.W."/>
            <person name="Sarai C."/>
            <person name="Schaack S."/>
            <person name="Shirato S."/>
            <person name="Slamovits C.H."/>
            <person name="Spencer D.F."/>
            <person name="Suzuki S."/>
            <person name="Worden A.Z."/>
            <person name="Zauner S."/>
            <person name="Barry K."/>
            <person name="Bell C."/>
            <person name="Bharti A.K."/>
            <person name="Crow J.A."/>
            <person name="Grimwood J."/>
            <person name="Kramer R."/>
            <person name="Lindquist E."/>
            <person name="Lucas S."/>
            <person name="Salamov A."/>
            <person name="McFadden G.I."/>
            <person name="Lane C.E."/>
            <person name="Keeling P.J."/>
            <person name="Gray M.W."/>
            <person name="Grigoriev I.V."/>
            <person name="Archibald J.M."/>
        </authorList>
    </citation>
    <scope>NUCLEOTIDE SEQUENCE</scope>
    <source>
        <strain evidence="19">CCMP2712</strain>
    </source>
</reference>
<keyword evidence="10" id="KW-0539">Nucleus</keyword>
<gene>
    <name evidence="17" type="ORF">GUITHDRAFT_136110</name>
</gene>
<evidence type="ECO:0000256" key="3">
    <source>
        <dbReference type="ARBA" id="ARBA00012486"/>
    </source>
</evidence>
<dbReference type="EMBL" id="JH992982">
    <property type="protein sequence ID" value="EKX49446.1"/>
    <property type="molecule type" value="Genomic_DNA"/>
</dbReference>
<dbReference type="GeneID" id="17305908"/>
<dbReference type="RefSeq" id="XP_005836426.1">
    <property type="nucleotide sequence ID" value="XM_005836369.1"/>
</dbReference>
<dbReference type="PaxDb" id="55529-EKX49446"/>
<dbReference type="Gene3D" id="3.10.110.10">
    <property type="entry name" value="Ubiquitin Conjugating Enzyme"/>
    <property type="match status" value="2"/>
</dbReference>
<evidence type="ECO:0000313" key="18">
    <source>
        <dbReference type="EnsemblProtists" id="EKX49446"/>
    </source>
</evidence>
<feature type="domain" description="UBC core" evidence="16">
    <location>
        <begin position="1"/>
        <end position="162"/>
    </location>
</feature>
<evidence type="ECO:0000256" key="10">
    <source>
        <dbReference type="ARBA" id="ARBA00023242"/>
    </source>
</evidence>
<organism evidence="17">
    <name type="scientific">Guillardia theta (strain CCMP2712)</name>
    <name type="common">Cryptophyte</name>
    <dbReference type="NCBI Taxonomy" id="905079"/>
    <lineage>
        <taxon>Eukaryota</taxon>
        <taxon>Cryptophyceae</taxon>
        <taxon>Pyrenomonadales</taxon>
        <taxon>Geminigeraceae</taxon>
        <taxon>Guillardia</taxon>
    </lineage>
</organism>
<evidence type="ECO:0000256" key="1">
    <source>
        <dbReference type="ARBA" id="ARBA00004123"/>
    </source>
</evidence>
<dbReference type="EC" id="2.3.2.23" evidence="3"/>
<dbReference type="Pfam" id="PF00179">
    <property type="entry name" value="UQ_con"/>
    <property type="match status" value="2"/>
</dbReference>
<keyword evidence="9" id="KW-0067">ATP-binding</keyword>
<feature type="domain" description="UBC core" evidence="16">
    <location>
        <begin position="283"/>
        <end position="434"/>
    </location>
</feature>
<feature type="transmembrane region" description="Helical" evidence="15">
    <location>
        <begin position="21"/>
        <end position="43"/>
    </location>
</feature>
<evidence type="ECO:0000256" key="6">
    <source>
        <dbReference type="ARBA" id="ARBA00022703"/>
    </source>
</evidence>
<evidence type="ECO:0000256" key="5">
    <source>
        <dbReference type="ARBA" id="ARBA00022679"/>
    </source>
</evidence>
<evidence type="ECO:0000256" key="13">
    <source>
        <dbReference type="ARBA" id="ARBA00042316"/>
    </source>
</evidence>
<evidence type="ECO:0000256" key="15">
    <source>
        <dbReference type="SAM" id="Phobius"/>
    </source>
</evidence>
<proteinExistence type="predicted"/>
<dbReference type="HOGENOM" id="CLU_037142_0_0_1"/>
<keyword evidence="15" id="KW-0812">Transmembrane</keyword>
<comment type="subcellular location">
    <subcellularLocation>
        <location evidence="2">Cytoplasm</location>
    </subcellularLocation>
    <subcellularLocation>
        <location evidence="1">Nucleus</location>
    </subcellularLocation>
</comment>
<dbReference type="eggNOG" id="KOG0895">
    <property type="taxonomic scope" value="Eukaryota"/>
</dbReference>
<reference evidence="17 19" key="1">
    <citation type="journal article" date="2012" name="Nature">
        <title>Algal genomes reveal evolutionary mosaicism and the fate of nucleomorphs.</title>
        <authorList>
            <consortium name="DOE Joint Genome Institute"/>
            <person name="Curtis B.A."/>
            <person name="Tanifuji G."/>
            <person name="Burki F."/>
            <person name="Gruber A."/>
            <person name="Irimia M."/>
            <person name="Maruyama S."/>
            <person name="Arias M.C."/>
            <person name="Ball S.G."/>
            <person name="Gile G.H."/>
            <person name="Hirakawa Y."/>
            <person name="Hopkins J.F."/>
            <person name="Kuo A."/>
            <person name="Rensing S.A."/>
            <person name="Schmutz J."/>
            <person name="Symeonidi A."/>
            <person name="Elias M."/>
            <person name="Eveleigh R.J."/>
            <person name="Herman E.K."/>
            <person name="Klute M.J."/>
            <person name="Nakayama T."/>
            <person name="Obornik M."/>
            <person name="Reyes-Prieto A."/>
            <person name="Armbrust E.V."/>
            <person name="Aves S.J."/>
            <person name="Beiko R.G."/>
            <person name="Coutinho P."/>
            <person name="Dacks J.B."/>
            <person name="Durnford D.G."/>
            <person name="Fast N.M."/>
            <person name="Green B.R."/>
            <person name="Grisdale C.J."/>
            <person name="Hempel F."/>
            <person name="Henrissat B."/>
            <person name="Hoppner M.P."/>
            <person name="Ishida K."/>
            <person name="Kim E."/>
            <person name="Koreny L."/>
            <person name="Kroth P.G."/>
            <person name="Liu Y."/>
            <person name="Malik S.B."/>
            <person name="Maier U.G."/>
            <person name="McRose D."/>
            <person name="Mock T."/>
            <person name="Neilson J.A."/>
            <person name="Onodera N.T."/>
            <person name="Poole A.M."/>
            <person name="Pritham E.J."/>
            <person name="Richards T.A."/>
            <person name="Rocap G."/>
            <person name="Roy S.W."/>
            <person name="Sarai C."/>
            <person name="Schaack S."/>
            <person name="Shirato S."/>
            <person name="Slamovits C.H."/>
            <person name="Spencer D.F."/>
            <person name="Suzuki S."/>
            <person name="Worden A.Z."/>
            <person name="Zauner S."/>
            <person name="Barry K."/>
            <person name="Bell C."/>
            <person name="Bharti A.K."/>
            <person name="Crow J.A."/>
            <person name="Grimwood J."/>
            <person name="Kramer R."/>
            <person name="Lindquist E."/>
            <person name="Lucas S."/>
            <person name="Salamov A."/>
            <person name="McFadden G.I."/>
            <person name="Lane C.E."/>
            <person name="Keeling P.J."/>
            <person name="Gray M.W."/>
            <person name="Grigoriev I.V."/>
            <person name="Archibald J.M."/>
        </authorList>
    </citation>
    <scope>NUCLEOTIDE SEQUENCE</scope>
    <source>
        <strain evidence="17 19">CCMP2712</strain>
    </source>
</reference>
<dbReference type="STRING" id="905079.L1JLM8"/>
<dbReference type="CDD" id="cd00195">
    <property type="entry name" value="UBCc_UEV"/>
    <property type="match status" value="1"/>
</dbReference>
<dbReference type="GO" id="GO:0005524">
    <property type="term" value="F:ATP binding"/>
    <property type="evidence" value="ECO:0007669"/>
    <property type="project" value="UniProtKB-KW"/>
</dbReference>
<dbReference type="GO" id="GO:0005634">
    <property type="term" value="C:nucleus"/>
    <property type="evidence" value="ECO:0007669"/>
    <property type="project" value="UniProtKB-SubCell"/>
</dbReference>
<protein>
    <recommendedName>
        <fullName evidence="11">Ubiquitin-conjugating enzyme E2 Z</fullName>
        <ecNumber evidence="3">2.3.2.23</ecNumber>
    </recommendedName>
    <alternativeName>
        <fullName evidence="12">E2 ubiquitin-conjugating enzyme Z</fullName>
    </alternativeName>
    <alternativeName>
        <fullName evidence="14">Ubiquitin carrier protein Z</fullName>
    </alternativeName>
    <alternativeName>
        <fullName evidence="13">Ubiquitin-protein ligase Z</fullName>
    </alternativeName>
</protein>
<keyword evidence="7" id="KW-0547">Nucleotide-binding</keyword>
<dbReference type="OMA" id="SKLFWGS"/>
<sequence>MDAMKRKNDGIWLKPVSEEDLLTWQGLVLGPALSPYAFGFFSFSIKFPAEYPSCAPVVHFLTTNGGKTRFNPNLYADGKVCLSILGTWRGESGELWSSVQNCHSVMVSIQSLLDDEPYHNEPGFEKQRSVSFDSFVTSLEGSAKASRDYNLKITHETVRVAVCDVLEEILNRSEVEEAANGFCDIIKWHFLLYCSRYLEIVDQHAEVEGEFEIMEFEYQRNWMSGSFNFKELRSRILLIKESLVKELVQWQREGVESSKHQSFACQHILSAFEVLDTKLIACISLKYCTDHIYIFQKWSKLSNAGISAAPREANKFVWDVTIMGDLDGGWYENGMYQLEITFPPNFPDCMPRPRFQTQMFHPQIDEDGFPFLSVSMTDSKNVQAIISDVHSLLKNPPSPDPRTWVNKKAADMYFGGDQEEFKRTVRRYAQRSMEQSKKIRDG</sequence>
<evidence type="ECO:0000313" key="19">
    <source>
        <dbReference type="Proteomes" id="UP000011087"/>
    </source>
</evidence>
<evidence type="ECO:0000259" key="16">
    <source>
        <dbReference type="PROSITE" id="PS50127"/>
    </source>
</evidence>
<accession>L1JLM8</accession>
<evidence type="ECO:0000256" key="11">
    <source>
        <dbReference type="ARBA" id="ARBA00039894"/>
    </source>
</evidence>
<dbReference type="GO" id="GO:0004869">
    <property type="term" value="F:cysteine-type endopeptidase inhibitor activity"/>
    <property type="evidence" value="ECO:0007669"/>
    <property type="project" value="TreeGrafter"/>
</dbReference>
<dbReference type="OrthoDB" id="10263940at2759"/>
<keyword evidence="19" id="KW-1185">Reference proteome</keyword>
<dbReference type="PANTHER" id="PTHR46116">
    <property type="entry name" value="(E3-INDEPENDENT) E2 UBIQUITIN-CONJUGATING ENZYME"/>
    <property type="match status" value="1"/>
</dbReference>
<dbReference type="KEGG" id="gtt:GUITHDRAFT_136110"/>
<keyword evidence="4" id="KW-0963">Cytoplasm</keyword>